<dbReference type="AlphaFoldDB" id="A0A370D794"/>
<dbReference type="NCBIfam" id="NF006509">
    <property type="entry name" value="PRK08945.1"/>
    <property type="match status" value="1"/>
</dbReference>
<dbReference type="InterPro" id="IPR020904">
    <property type="entry name" value="Sc_DH/Rdtase_CS"/>
</dbReference>
<dbReference type="PROSITE" id="PS00061">
    <property type="entry name" value="ADH_SHORT"/>
    <property type="match status" value="1"/>
</dbReference>
<protein>
    <submittedName>
        <fullName evidence="3">YciK family oxidoreductase</fullName>
    </submittedName>
</protein>
<dbReference type="EMBL" id="QFXD01000334">
    <property type="protein sequence ID" value="RDH80849.1"/>
    <property type="molecule type" value="Genomic_DNA"/>
</dbReference>
<dbReference type="Proteomes" id="UP000255508">
    <property type="component" value="Unassembled WGS sequence"/>
</dbReference>
<dbReference type="PRINTS" id="PR00081">
    <property type="entry name" value="GDHRDH"/>
</dbReference>
<dbReference type="GO" id="GO:0016491">
    <property type="term" value="F:oxidoreductase activity"/>
    <property type="evidence" value="ECO:0007669"/>
    <property type="project" value="UniProtKB-KW"/>
</dbReference>
<gene>
    <name evidence="3" type="ORF">DIZ79_18800</name>
</gene>
<dbReference type="InterPro" id="IPR036291">
    <property type="entry name" value="NAD(P)-bd_dom_sf"/>
</dbReference>
<comment type="similarity">
    <text evidence="1">Belongs to the short-chain dehydrogenases/reductases (SDR) family.</text>
</comment>
<evidence type="ECO:0000256" key="1">
    <source>
        <dbReference type="ARBA" id="ARBA00006484"/>
    </source>
</evidence>
<proteinExistence type="inferred from homology"/>
<dbReference type="PANTHER" id="PTHR42901">
    <property type="entry name" value="ALCOHOL DEHYDROGENASE"/>
    <property type="match status" value="1"/>
</dbReference>
<dbReference type="Gene3D" id="3.40.50.720">
    <property type="entry name" value="NAD(P)-binding Rossmann-like Domain"/>
    <property type="match status" value="1"/>
</dbReference>
<comment type="caution">
    <text evidence="3">The sequence shown here is derived from an EMBL/GenBank/DDBJ whole genome shotgun (WGS) entry which is preliminary data.</text>
</comment>
<dbReference type="SUPFAM" id="SSF51735">
    <property type="entry name" value="NAD(P)-binding Rossmann-fold domains"/>
    <property type="match status" value="1"/>
</dbReference>
<sequence>MRDDYTPSPDLLKDRVILVTGAGSGIGQAAAKTFAAHGATVVLLGRTLGKLEETYDAIEKDGHPQPAIIPINLESAPQQDYFSLGETLHREFGKLDGLLHNAAQLALLSRIDDYDLESWNKVIQVNLTAPFMLTQACLPLLRLSEDASILFTSDRMGRKGKAYWGAYGVSKFGIEGLMQTLADETEESQIRVNSICPVPTRTSLRAWAYPGEDPTTLPLPEEIMRTYLYLMGPDSKGVTGQAFDAAPTE</sequence>
<name>A0A370D794_9GAMM</name>
<organism evidence="3 4">
    <name type="scientific">endosymbiont of Lamellibrachia luymesi</name>
    <dbReference type="NCBI Taxonomy" id="2200907"/>
    <lineage>
        <taxon>Bacteria</taxon>
        <taxon>Pseudomonadati</taxon>
        <taxon>Pseudomonadota</taxon>
        <taxon>Gammaproteobacteria</taxon>
        <taxon>sulfur-oxidizing symbionts</taxon>
    </lineage>
</organism>
<dbReference type="InterPro" id="IPR002347">
    <property type="entry name" value="SDR_fam"/>
</dbReference>
<evidence type="ECO:0000313" key="3">
    <source>
        <dbReference type="EMBL" id="RDH80849.1"/>
    </source>
</evidence>
<evidence type="ECO:0000256" key="2">
    <source>
        <dbReference type="ARBA" id="ARBA00023002"/>
    </source>
</evidence>
<reference evidence="3 4" key="1">
    <citation type="journal article" date="2018" name="ISME J.">
        <title>Endosymbiont genomes yield clues of tubeworm success.</title>
        <authorList>
            <person name="Li Y."/>
            <person name="Liles M.R."/>
            <person name="Halanych K.M."/>
        </authorList>
    </citation>
    <scope>NUCLEOTIDE SEQUENCE [LARGE SCALE GENOMIC DNA]</scope>
    <source>
        <strain evidence="3">A1422</strain>
    </source>
</reference>
<evidence type="ECO:0000313" key="4">
    <source>
        <dbReference type="Proteomes" id="UP000255508"/>
    </source>
</evidence>
<dbReference type="PANTHER" id="PTHR42901:SF1">
    <property type="entry name" value="ALCOHOL DEHYDROGENASE"/>
    <property type="match status" value="1"/>
</dbReference>
<dbReference type="Pfam" id="PF00106">
    <property type="entry name" value="adh_short"/>
    <property type="match status" value="1"/>
</dbReference>
<accession>A0A370D794</accession>
<keyword evidence="2" id="KW-0560">Oxidoreductase</keyword>